<dbReference type="NCBIfam" id="TIGR02306">
    <property type="entry name" value="RNA_lig_DRB0094"/>
    <property type="match status" value="1"/>
</dbReference>
<dbReference type="Pfam" id="PF21189">
    <property type="entry name" value="PHA02142"/>
    <property type="match status" value="1"/>
</dbReference>
<proteinExistence type="predicted"/>
<dbReference type="Pfam" id="PF09414">
    <property type="entry name" value="RNA_ligase"/>
    <property type="match status" value="1"/>
</dbReference>
<gene>
    <name evidence="2" type="ORF">DES52_12228</name>
</gene>
<dbReference type="InterPro" id="IPR012646">
    <property type="entry name" value="RNA_ligase_DRB0094"/>
</dbReference>
<organism evidence="2 3">
    <name type="scientific">Deinococcus yavapaiensis KR-236</name>
    <dbReference type="NCBI Taxonomy" id="694435"/>
    <lineage>
        <taxon>Bacteria</taxon>
        <taxon>Thermotogati</taxon>
        <taxon>Deinococcota</taxon>
        <taxon>Deinococci</taxon>
        <taxon>Deinococcales</taxon>
        <taxon>Deinococcaceae</taxon>
        <taxon>Deinococcus</taxon>
    </lineage>
</organism>
<dbReference type="OrthoDB" id="9255590at2"/>
<dbReference type="RefSeq" id="WP_110888634.1">
    <property type="nucleotide sequence ID" value="NZ_QJSX01000022.1"/>
</dbReference>
<dbReference type="InterPro" id="IPR021122">
    <property type="entry name" value="RNA_ligase_dom_REL/Rnl2"/>
</dbReference>
<dbReference type="AlphaFoldDB" id="A0A318S5N8"/>
<keyword evidence="2" id="KW-0436">Ligase</keyword>
<name>A0A318S5N8_9DEIO</name>
<accession>A0A318S5N8</accession>
<dbReference type="GO" id="GO:0016874">
    <property type="term" value="F:ligase activity"/>
    <property type="evidence" value="ECO:0007669"/>
    <property type="project" value="UniProtKB-KW"/>
</dbReference>
<comment type="caution">
    <text evidence="2">The sequence shown here is derived from an EMBL/GenBank/DDBJ whole genome shotgun (WGS) entry which is preliminary data.</text>
</comment>
<dbReference type="Proteomes" id="UP000248326">
    <property type="component" value="Unassembled WGS sequence"/>
</dbReference>
<evidence type="ECO:0000313" key="2">
    <source>
        <dbReference type="EMBL" id="PYE49482.1"/>
    </source>
</evidence>
<reference evidence="2 3" key="1">
    <citation type="submission" date="2018-06" db="EMBL/GenBank/DDBJ databases">
        <title>Genomic Encyclopedia of Type Strains, Phase IV (KMG-IV): sequencing the most valuable type-strain genomes for metagenomic binning, comparative biology and taxonomic classification.</title>
        <authorList>
            <person name="Goeker M."/>
        </authorList>
    </citation>
    <scope>NUCLEOTIDE SEQUENCE [LARGE SCALE GENOMIC DNA]</scope>
    <source>
        <strain evidence="2 3">DSM 18048</strain>
    </source>
</reference>
<feature type="domain" description="RNA ligase" evidence="1">
    <location>
        <begin position="163"/>
        <end position="331"/>
    </location>
</feature>
<sequence>MEWTVSKQRIELRPHPNADALDLAKVGTSQLVVKKGTYQDGDVVLFIAEKSVLPEGPVRDAFAAYLVGPNRDRVTHMRLRGEFSCGVTWPLSDLARLGEEVERAVSNADVGENVATALGITKYEPPIPLALAGQLERLADTTFFGQHDVLHLGAYLTELDGQDVIVTEKLHGSQVNVYVTPQRESVTSKGIGARGLGLREEAHNAYWRAVRSTRLPDLARAAFPSRDVQLFGEVIPVQKGFSYGFTQPTVRLFEVRVDGRTVDRGDVTDDLRALWVPVLFKGPLDFALVQTLAKGTETVSGKGLHIKEGVVVRPKDPERRAQDGARLHLKVINPKYQDTGDELS</sequence>
<evidence type="ECO:0000259" key="1">
    <source>
        <dbReference type="Pfam" id="PF09414"/>
    </source>
</evidence>
<dbReference type="SUPFAM" id="SSF56091">
    <property type="entry name" value="DNA ligase/mRNA capping enzyme, catalytic domain"/>
    <property type="match status" value="1"/>
</dbReference>
<keyword evidence="3" id="KW-1185">Reference proteome</keyword>
<evidence type="ECO:0000313" key="3">
    <source>
        <dbReference type="Proteomes" id="UP000248326"/>
    </source>
</evidence>
<dbReference type="EMBL" id="QJSX01000022">
    <property type="protein sequence ID" value="PYE49482.1"/>
    <property type="molecule type" value="Genomic_DNA"/>
</dbReference>
<protein>
    <submittedName>
        <fullName evidence="2">RNA ligase (TIGR02306 family)</fullName>
    </submittedName>
</protein>